<dbReference type="PANTHER" id="PTHR35272:SF4">
    <property type="entry name" value="THIOL:DISULFIDE INTERCHANGE PROTEIN DSBG"/>
    <property type="match status" value="1"/>
</dbReference>
<dbReference type="CDD" id="cd03020">
    <property type="entry name" value="DsbA_DsbC_DsbG"/>
    <property type="match status" value="1"/>
</dbReference>
<dbReference type="InterPro" id="IPR009094">
    <property type="entry name" value="DiS-bond_isomerase_DsbC/G_N_sf"/>
</dbReference>
<dbReference type="Gene3D" id="3.10.450.70">
    <property type="entry name" value="Disulphide bond isomerase, DsbC/G, N-terminal"/>
    <property type="match status" value="1"/>
</dbReference>
<dbReference type="Pfam" id="PF10411">
    <property type="entry name" value="DsbC_N"/>
    <property type="match status" value="1"/>
</dbReference>
<dbReference type="AlphaFoldDB" id="A0ABD6XJX0"/>
<comment type="caution">
    <text evidence="10">The sequence shown here is derived from an EMBL/GenBank/DDBJ whole genome shotgun (WGS) entry which is preliminary data.</text>
</comment>
<evidence type="ECO:0000259" key="9">
    <source>
        <dbReference type="Pfam" id="PF13098"/>
    </source>
</evidence>
<feature type="signal peptide" evidence="7">
    <location>
        <begin position="1"/>
        <end position="19"/>
    </location>
</feature>
<comment type="subcellular location">
    <subcellularLocation>
        <location evidence="1 7">Periplasm</location>
    </subcellularLocation>
</comment>
<evidence type="ECO:0000313" key="10">
    <source>
        <dbReference type="EMBL" id="PWJ73875.1"/>
    </source>
</evidence>
<evidence type="ECO:0000256" key="2">
    <source>
        <dbReference type="ARBA" id="ARBA00009813"/>
    </source>
</evidence>
<dbReference type="SUPFAM" id="SSF54423">
    <property type="entry name" value="DsbC/DsbG N-terminal domain-like"/>
    <property type="match status" value="1"/>
</dbReference>
<keyword evidence="4 7" id="KW-0574">Periplasm</keyword>
<dbReference type="Proteomes" id="UP000245996">
    <property type="component" value="Unassembled WGS sequence"/>
</dbReference>
<keyword evidence="3 7" id="KW-0732">Signal</keyword>
<evidence type="ECO:0000256" key="3">
    <source>
        <dbReference type="ARBA" id="ARBA00022729"/>
    </source>
</evidence>
<evidence type="ECO:0000256" key="7">
    <source>
        <dbReference type="RuleBase" id="RU364038"/>
    </source>
</evidence>
<protein>
    <recommendedName>
        <fullName evidence="7">Thiol:disulfide interchange protein</fullName>
    </recommendedName>
</protein>
<dbReference type="PANTHER" id="PTHR35272">
    <property type="entry name" value="THIOL:DISULFIDE INTERCHANGE PROTEIN DSBC-RELATED"/>
    <property type="match status" value="1"/>
</dbReference>
<dbReference type="InterPro" id="IPR033954">
    <property type="entry name" value="DiS-bond_Isoase_DsbC/G"/>
</dbReference>
<keyword evidence="5" id="KW-1015">Disulfide bond</keyword>
<dbReference type="InterPro" id="IPR036249">
    <property type="entry name" value="Thioredoxin-like_sf"/>
</dbReference>
<comment type="similarity">
    <text evidence="2 7">Belongs to the thioredoxin family. DsbC subfamily.</text>
</comment>
<evidence type="ECO:0000313" key="11">
    <source>
        <dbReference type="Proteomes" id="UP000245996"/>
    </source>
</evidence>
<evidence type="ECO:0000256" key="1">
    <source>
        <dbReference type="ARBA" id="ARBA00004418"/>
    </source>
</evidence>
<dbReference type="Gene3D" id="3.40.30.10">
    <property type="entry name" value="Glutaredoxin"/>
    <property type="match status" value="1"/>
</dbReference>
<organism evidence="10 11">
    <name type="scientific">Enterobacter agglomerans</name>
    <name type="common">Erwinia herbicola</name>
    <name type="synonym">Pantoea agglomerans</name>
    <dbReference type="NCBI Taxonomy" id="549"/>
    <lineage>
        <taxon>Bacteria</taxon>
        <taxon>Pseudomonadati</taxon>
        <taxon>Pseudomonadota</taxon>
        <taxon>Gammaproteobacteria</taxon>
        <taxon>Enterobacterales</taxon>
        <taxon>Erwiniaceae</taxon>
        <taxon>Pantoea</taxon>
        <taxon>Pantoea agglomerans group</taxon>
    </lineage>
</organism>
<evidence type="ECO:0000256" key="4">
    <source>
        <dbReference type="ARBA" id="ARBA00022764"/>
    </source>
</evidence>
<accession>A0ABD6XJX0</accession>
<name>A0ABD6XJX0_ENTAG</name>
<feature type="chain" id="PRO_5044533454" description="Thiol:disulfide interchange protein" evidence="7">
    <location>
        <begin position="20"/>
        <end position="253"/>
    </location>
</feature>
<dbReference type="RefSeq" id="WP_089562424.1">
    <property type="nucleotide sequence ID" value="NZ_CP059090.1"/>
</dbReference>
<proteinExistence type="inferred from homology"/>
<evidence type="ECO:0000259" key="8">
    <source>
        <dbReference type="Pfam" id="PF10411"/>
    </source>
</evidence>
<dbReference type="SUPFAM" id="SSF52833">
    <property type="entry name" value="Thioredoxin-like"/>
    <property type="match status" value="1"/>
</dbReference>
<dbReference type="InterPro" id="IPR012336">
    <property type="entry name" value="Thioredoxin-like_fold"/>
</dbReference>
<sequence>MNKYLIPLVSVLVSTVVQAETRTDLPPAVKQLETQGIEIIKPFSAPGGVQGWLGKYQGTGLTVYLTPDKKHAISGYMYDEKGNNLSEKIINEEVYVPAGQEMWKRLLKAPGINEGSEQASCKVVVFADPFCPYCKKFWEKAQPAIKDKKISLKTQLVGVIKPDSGRYAAAILSAPDPVKVWTDFELSNGKSRPALPEKTSRAVFSEIQFNQKLMEELGATGTPAIYYLSHNNRLQQIVGLPDDQQMSDLVACK</sequence>
<dbReference type="InterPro" id="IPR051470">
    <property type="entry name" value="Thiol:disulfide_interchange"/>
</dbReference>
<evidence type="ECO:0000256" key="5">
    <source>
        <dbReference type="ARBA" id="ARBA00023157"/>
    </source>
</evidence>
<reference evidence="10 11" key="1">
    <citation type="submission" date="2018-05" db="EMBL/GenBank/DDBJ databases">
        <title>Genomic Encyclopedia of Type Strains, Phase IV (KMG-V): Genome sequencing to study the core and pangenomes of soil and plant-associated prokaryotes.</title>
        <authorList>
            <person name="Whitman W."/>
        </authorList>
    </citation>
    <scope>NUCLEOTIDE SEQUENCE [LARGE SCALE GENOMIC DNA]</scope>
    <source>
        <strain evidence="10 11">PNG 92-11</strain>
    </source>
</reference>
<dbReference type="InterPro" id="IPR018950">
    <property type="entry name" value="DiS-bond_isomerase_DsbC/G_N"/>
</dbReference>
<keyword evidence="6 7" id="KW-0676">Redox-active center</keyword>
<feature type="domain" description="Disulphide bond isomerase DsbC/G N-terminal" evidence="8">
    <location>
        <begin position="29"/>
        <end position="87"/>
    </location>
</feature>
<gene>
    <name evidence="10" type="ORF">C7430_1172</name>
</gene>
<evidence type="ECO:0000256" key="6">
    <source>
        <dbReference type="ARBA" id="ARBA00023284"/>
    </source>
</evidence>
<comment type="function">
    <text evidence="7">Required for disulfide bond formation in some periplasmic proteins. Acts by transferring its disulfide bond to other proteins and is reduced in the process.</text>
</comment>
<dbReference type="GO" id="GO:0042597">
    <property type="term" value="C:periplasmic space"/>
    <property type="evidence" value="ECO:0007669"/>
    <property type="project" value="UniProtKB-SubCell"/>
</dbReference>
<dbReference type="EMBL" id="QGHE01000017">
    <property type="protein sequence ID" value="PWJ73875.1"/>
    <property type="molecule type" value="Genomic_DNA"/>
</dbReference>
<feature type="domain" description="Thioredoxin-like fold" evidence="9">
    <location>
        <begin position="122"/>
        <end position="247"/>
    </location>
</feature>
<dbReference type="Pfam" id="PF13098">
    <property type="entry name" value="Thioredoxin_2"/>
    <property type="match status" value="1"/>
</dbReference>
<dbReference type="NCBIfam" id="NF008657">
    <property type="entry name" value="PRK11657.1"/>
    <property type="match status" value="1"/>
</dbReference>